<dbReference type="Proteomes" id="UP000822184">
    <property type="component" value="Unassembled WGS sequence"/>
</dbReference>
<dbReference type="Pfam" id="PF13432">
    <property type="entry name" value="TPR_16"/>
    <property type="match status" value="1"/>
</dbReference>
<dbReference type="AlphaFoldDB" id="A0A1S8PHV8"/>
<dbReference type="SUPFAM" id="SSF53448">
    <property type="entry name" value="Nucleotide-diphospho-sugar transferases"/>
    <property type="match status" value="1"/>
</dbReference>
<dbReference type="PANTHER" id="PTHR43630:SF2">
    <property type="entry name" value="GLYCOSYLTRANSFERASE"/>
    <property type="match status" value="1"/>
</dbReference>
<dbReference type="InterPro" id="IPR029044">
    <property type="entry name" value="Nucleotide-diphossugar_trans"/>
</dbReference>
<dbReference type="InterPro" id="IPR001173">
    <property type="entry name" value="Glyco_trans_2-like"/>
</dbReference>
<proteinExistence type="predicted"/>
<dbReference type="InterPro" id="IPR019734">
    <property type="entry name" value="TPR_rpt"/>
</dbReference>
<dbReference type="SUPFAM" id="SSF48452">
    <property type="entry name" value="TPR-like"/>
    <property type="match status" value="1"/>
</dbReference>
<dbReference type="SMART" id="SM00028">
    <property type="entry name" value="TPR"/>
    <property type="match status" value="3"/>
</dbReference>
<organism evidence="1 2">
    <name type="scientific">Clostridium beijerinckii</name>
    <name type="common">Clostridium MP</name>
    <dbReference type="NCBI Taxonomy" id="1520"/>
    <lineage>
        <taxon>Bacteria</taxon>
        <taxon>Bacillati</taxon>
        <taxon>Bacillota</taxon>
        <taxon>Clostridia</taxon>
        <taxon>Eubacteriales</taxon>
        <taxon>Clostridiaceae</taxon>
        <taxon>Clostridium</taxon>
    </lineage>
</organism>
<dbReference type="Gene3D" id="3.90.550.10">
    <property type="entry name" value="Spore Coat Polysaccharide Biosynthesis Protein SpsA, Chain A"/>
    <property type="match status" value="1"/>
</dbReference>
<dbReference type="InterPro" id="IPR011990">
    <property type="entry name" value="TPR-like_helical_dom_sf"/>
</dbReference>
<sequence length="346" mass="40825">MLSLCMIVKNEEETLEKCLLSAKDIVDEIIIVDTGSRDKTKEIALKFTSKVYDFTWCNDFSKARNFSLSKATNDYVLILDADEVVCNSQNDDIKKFCSMADKKIVGRSKRINEYEDSDGIRRYIERVNRIFNRNYFEYEGIIHEQVVSKFGEEYSTKNIDLTLNHIGYSKEVLKRTNKIQRNIELLKEALKLNKQDSYINYQLGKSYFMAKDYKEAYRYFAEALPFIDNYYYEYVEDLIESYGYTLINLNLFKEALKLLEYEKYYNNSPDFLFLLGLIYMNNGNFKEAAEKFLMCTRFAEGKIEGITSFLPYYNMGVIYECLGFKDEAVKYYELCGDYKPAELRIK</sequence>
<evidence type="ECO:0000313" key="2">
    <source>
        <dbReference type="Proteomes" id="UP000822184"/>
    </source>
</evidence>
<comment type="caution">
    <text evidence="1">The sequence shown here is derived from an EMBL/GenBank/DDBJ whole genome shotgun (WGS) entry which is preliminary data.</text>
</comment>
<dbReference type="EMBL" id="JABTDW010000001">
    <property type="protein sequence ID" value="NSB12963.1"/>
    <property type="molecule type" value="Genomic_DNA"/>
</dbReference>
<evidence type="ECO:0000313" key="1">
    <source>
        <dbReference type="EMBL" id="NSB12963.1"/>
    </source>
</evidence>
<dbReference type="Pfam" id="PF13181">
    <property type="entry name" value="TPR_8"/>
    <property type="match status" value="1"/>
</dbReference>
<protein>
    <submittedName>
        <fullName evidence="1">Uncharacterized protein</fullName>
    </submittedName>
</protein>
<accession>A0A1S8PHV8</accession>
<dbReference type="PANTHER" id="PTHR43630">
    <property type="entry name" value="POLY-BETA-1,6-N-ACETYL-D-GLUCOSAMINE SYNTHASE"/>
    <property type="match status" value="1"/>
</dbReference>
<dbReference type="CDD" id="cd02511">
    <property type="entry name" value="Beta4Glucosyltransferase"/>
    <property type="match status" value="1"/>
</dbReference>
<name>A0A1S8PHV8_CLOBE</name>
<dbReference type="RefSeq" id="WP_077829619.1">
    <property type="nucleotide sequence ID" value="NZ_JABTDW010000001.1"/>
</dbReference>
<gene>
    <name evidence="1" type="ORF">BCD95_001222</name>
</gene>
<dbReference type="Pfam" id="PF00535">
    <property type="entry name" value="Glycos_transf_2"/>
    <property type="match status" value="1"/>
</dbReference>
<dbReference type="PROSITE" id="PS50005">
    <property type="entry name" value="TPR"/>
    <property type="match status" value="1"/>
</dbReference>
<dbReference type="Gene3D" id="1.25.40.10">
    <property type="entry name" value="Tetratricopeptide repeat domain"/>
    <property type="match status" value="2"/>
</dbReference>
<reference evidence="1" key="1">
    <citation type="submission" date="2020-06" db="EMBL/GenBank/DDBJ databases">
        <title>Genomic insights into acetone-butanol-ethanol (ABE) fermentation by sequencing solventogenic clostridia strains.</title>
        <authorList>
            <person name="Brown S."/>
        </authorList>
    </citation>
    <scope>NUCLEOTIDE SEQUENCE</scope>
    <source>
        <strain evidence="1">DJ123</strain>
    </source>
</reference>